<proteinExistence type="inferred from homology"/>
<feature type="compositionally biased region" description="Polar residues" evidence="2">
    <location>
        <begin position="40"/>
        <end position="74"/>
    </location>
</feature>
<reference evidence="6" key="1">
    <citation type="journal article" date="2016" name="Proc. Natl. Acad. Sci. U.S.A.">
        <title>Comparative genomics of biotechnologically important yeasts.</title>
        <authorList>
            <person name="Riley R."/>
            <person name="Haridas S."/>
            <person name="Wolfe K.H."/>
            <person name="Lopes M.R."/>
            <person name="Hittinger C.T."/>
            <person name="Goeker M."/>
            <person name="Salamov A.A."/>
            <person name="Wisecaver J.H."/>
            <person name="Long T.M."/>
            <person name="Calvey C.H."/>
            <person name="Aerts A.L."/>
            <person name="Barry K.W."/>
            <person name="Choi C."/>
            <person name="Clum A."/>
            <person name="Coughlan A.Y."/>
            <person name="Deshpande S."/>
            <person name="Douglass A.P."/>
            <person name="Hanson S.J."/>
            <person name="Klenk H.-P."/>
            <person name="LaButti K.M."/>
            <person name="Lapidus A."/>
            <person name="Lindquist E.A."/>
            <person name="Lipzen A.M."/>
            <person name="Meier-Kolthoff J.P."/>
            <person name="Ohm R.A."/>
            <person name="Otillar R.P."/>
            <person name="Pangilinan J.L."/>
            <person name="Peng Y."/>
            <person name="Rokas A."/>
            <person name="Rosa C.A."/>
            <person name="Scheuner C."/>
            <person name="Sibirny A.A."/>
            <person name="Slot J.C."/>
            <person name="Stielow J.B."/>
            <person name="Sun H."/>
            <person name="Kurtzman C.P."/>
            <person name="Blackwell M."/>
            <person name="Grigoriev I.V."/>
            <person name="Jeffries T.W."/>
        </authorList>
    </citation>
    <scope>NUCLEOTIDE SEQUENCE [LARGE SCALE GENOMIC DNA]</scope>
    <source>
        <strain evidence="6">NRRL Y-1626</strain>
    </source>
</reference>
<dbReference type="InterPro" id="IPR050348">
    <property type="entry name" value="Protein-Tyr_Phosphatase"/>
</dbReference>
<dbReference type="PROSITE" id="PS00383">
    <property type="entry name" value="TYR_PHOSPHATASE_1"/>
    <property type="match status" value="1"/>
</dbReference>
<dbReference type="PRINTS" id="PR00700">
    <property type="entry name" value="PRTYPHPHTASE"/>
</dbReference>
<dbReference type="PROSITE" id="PS50056">
    <property type="entry name" value="TYR_PHOSPHATASE_2"/>
    <property type="match status" value="1"/>
</dbReference>
<dbReference type="SMART" id="SM00404">
    <property type="entry name" value="PTPc_motif"/>
    <property type="match status" value="1"/>
</dbReference>
<dbReference type="GO" id="GO:0004725">
    <property type="term" value="F:protein tyrosine phosphatase activity"/>
    <property type="evidence" value="ECO:0007669"/>
    <property type="project" value="InterPro"/>
</dbReference>
<evidence type="ECO:0000256" key="1">
    <source>
        <dbReference type="ARBA" id="ARBA00009649"/>
    </source>
</evidence>
<dbReference type="InterPro" id="IPR029021">
    <property type="entry name" value="Prot-tyrosine_phosphatase-like"/>
</dbReference>
<sequence>MNSSDIAKINEKNRRPSKPRMSLKDRRSFSSDMTIDLTPAKNSNIFSNDNTPTTTPNFRQTPFNGPVNTPYQLDSLNISSSNSNNTNTNNNLCFSGSGNNSCNNGILNSSNADVIMESEEEQSEFFAPPFVRPPSSFGSPKRLSQMRESLNGMILSGETMNTANSEDNPQYSSPSVIKTEGSSSNTTPLATKFRFGNHSRSSSGNSNYQNNLENHKQYTDNIKNSNVVIGRTTSLNSSLDMTNAQRAKSNTSTNKILCSNSNIITNSSSTLHKHSNSSGFEKTKMKRKHKHNFSLPQAHLMTISTSKSNSTDNGHRIFGENFFKINVQYQETLSPLLDSVNSEDLKRLNFVKKFHENKHEEEKDLCTENLQFYDCDNKEAFFQKHYKLFKEKLIEKQRHVKNITGNIPLVPEWLDYLLSSKEKLYFVGKFQQLSYLERERIDQYFLYQKNLFENDNKHSSSESENSELFSGDVFENGIKNRYKSVIPYQKTRVILQENAKSEFGNNSRNGNNNTTISHQENDTYFNGNYLSTPFKTNKLFSGVSPYIATQAPLEHTIRDFFNVLISNKVRMVLTLTKEIENGMNKCSNFWRDGMVYNGIRCDLVDEYRLNDEHMSDCLFKENKCGGFSDSKKNTPILRKTTTNDSCINSYFQLPFGNRTSQTLTHDIEDSLIIRLLKLAWLDVNTGEPKEWVFMQVQMTSWPDFSVPNCNCDLLNVLVIKMIVQRITNNDSLTDGGCNIGKILVHCSSGSGRSGAICCTDSLIEMMLNGENSINSDDPIYDIVASFREQRLHMVQNVNQYMMIYDCLVSFLQSQLDGSWNSFKNKCSNLSIFTRLEQMIQQ</sequence>
<dbReference type="PROSITE" id="PS50055">
    <property type="entry name" value="TYR_PHOSPHATASE_PTP"/>
    <property type="match status" value="1"/>
</dbReference>
<feature type="compositionally biased region" description="Polar residues" evidence="2">
    <location>
        <begin position="163"/>
        <end position="189"/>
    </location>
</feature>
<keyword evidence="6" id="KW-1185">Reference proteome</keyword>
<evidence type="ECO:0000256" key="2">
    <source>
        <dbReference type="SAM" id="MobiDB-lite"/>
    </source>
</evidence>
<feature type="domain" description="Tyrosine specific protein phosphatases" evidence="4">
    <location>
        <begin position="720"/>
        <end position="801"/>
    </location>
</feature>
<dbReference type="InterPro" id="IPR016130">
    <property type="entry name" value="Tyr_Pase_AS"/>
</dbReference>
<comment type="similarity">
    <text evidence="1">Belongs to the protein-tyrosine phosphatase family. Non-receptor class subfamily.</text>
</comment>
<accession>A0A1B7TE63</accession>
<dbReference type="SUPFAM" id="SSF52799">
    <property type="entry name" value="(Phosphotyrosine protein) phosphatases II"/>
    <property type="match status" value="1"/>
</dbReference>
<evidence type="ECO:0000259" key="4">
    <source>
        <dbReference type="PROSITE" id="PS50056"/>
    </source>
</evidence>
<dbReference type="OrthoDB" id="6058203at2759"/>
<comment type="caution">
    <text evidence="5">The sequence shown here is derived from an EMBL/GenBank/DDBJ whole genome shotgun (WGS) entry which is preliminary data.</text>
</comment>
<evidence type="ECO:0000313" key="6">
    <source>
        <dbReference type="Proteomes" id="UP000092321"/>
    </source>
</evidence>
<dbReference type="EMBL" id="LXPE01000011">
    <property type="protein sequence ID" value="OBA27007.1"/>
    <property type="molecule type" value="Genomic_DNA"/>
</dbReference>
<dbReference type="AlphaFoldDB" id="A0A1B7TE63"/>
<dbReference type="SMART" id="SM00194">
    <property type="entry name" value="PTPc"/>
    <property type="match status" value="1"/>
</dbReference>
<dbReference type="InterPro" id="IPR000387">
    <property type="entry name" value="Tyr_Pase_dom"/>
</dbReference>
<evidence type="ECO:0000313" key="5">
    <source>
        <dbReference type="EMBL" id="OBA27007.1"/>
    </source>
</evidence>
<dbReference type="PANTHER" id="PTHR19134">
    <property type="entry name" value="RECEPTOR-TYPE TYROSINE-PROTEIN PHOSPHATASE"/>
    <property type="match status" value="1"/>
</dbReference>
<protein>
    <submittedName>
        <fullName evidence="5">Phosphotyrosine protein</fullName>
    </submittedName>
</protein>
<feature type="region of interest" description="Disordered" evidence="2">
    <location>
        <begin position="163"/>
        <end position="212"/>
    </location>
</feature>
<organism evidence="5 6">
    <name type="scientific">Hanseniaspora valbyensis NRRL Y-1626</name>
    <dbReference type="NCBI Taxonomy" id="766949"/>
    <lineage>
        <taxon>Eukaryota</taxon>
        <taxon>Fungi</taxon>
        <taxon>Dikarya</taxon>
        <taxon>Ascomycota</taxon>
        <taxon>Saccharomycotina</taxon>
        <taxon>Saccharomycetes</taxon>
        <taxon>Saccharomycodales</taxon>
        <taxon>Saccharomycodaceae</taxon>
        <taxon>Hanseniaspora</taxon>
    </lineage>
</organism>
<dbReference type="Proteomes" id="UP000092321">
    <property type="component" value="Unassembled WGS sequence"/>
</dbReference>
<dbReference type="Pfam" id="PF00102">
    <property type="entry name" value="Y_phosphatase"/>
    <property type="match status" value="2"/>
</dbReference>
<dbReference type="PANTHER" id="PTHR19134:SF547">
    <property type="entry name" value="TYROSINE-PROTEIN PHOSPHATASE 3"/>
    <property type="match status" value="1"/>
</dbReference>
<dbReference type="InterPro" id="IPR003595">
    <property type="entry name" value="Tyr_Pase_cat"/>
</dbReference>
<feature type="region of interest" description="Disordered" evidence="2">
    <location>
        <begin position="1"/>
        <end position="83"/>
    </location>
</feature>
<evidence type="ECO:0000259" key="3">
    <source>
        <dbReference type="PROSITE" id="PS50055"/>
    </source>
</evidence>
<name>A0A1B7TE63_9ASCO</name>
<feature type="compositionally biased region" description="Low complexity" evidence="2">
    <location>
        <begin position="198"/>
        <end position="211"/>
    </location>
</feature>
<dbReference type="Gene3D" id="3.90.190.10">
    <property type="entry name" value="Protein tyrosine phosphatase superfamily"/>
    <property type="match status" value="1"/>
</dbReference>
<feature type="domain" description="Tyrosine-protein phosphatase" evidence="3">
    <location>
        <begin position="475"/>
        <end position="810"/>
    </location>
</feature>
<dbReference type="InterPro" id="IPR000242">
    <property type="entry name" value="PTP_cat"/>
</dbReference>
<gene>
    <name evidence="5" type="ORF">HANVADRAFT_52565</name>
</gene>